<dbReference type="GO" id="GO:0034599">
    <property type="term" value="P:cellular response to oxidative stress"/>
    <property type="evidence" value="ECO:0007669"/>
    <property type="project" value="InterPro"/>
</dbReference>
<reference evidence="10" key="1">
    <citation type="journal article" date="2013" name="Genome Announc.">
        <title>Draft genome sequence of the grapevine dieback fungus Eutypa lata UCR-EL1.</title>
        <authorList>
            <person name="Blanco-Ulate B."/>
            <person name="Rolshausen P.E."/>
            <person name="Cantu D."/>
        </authorList>
    </citation>
    <scope>NUCLEOTIDE SEQUENCE [LARGE SCALE GENOMIC DNA]</scope>
    <source>
        <strain evidence="10">UCR-EL1</strain>
    </source>
</reference>
<evidence type="ECO:0000256" key="5">
    <source>
        <dbReference type="ARBA" id="ARBA00023002"/>
    </source>
</evidence>
<evidence type="ECO:0000256" key="1">
    <source>
        <dbReference type="ARBA" id="ARBA00004123"/>
    </source>
</evidence>
<sequence>MNLSPRSLLAWMIISALHCWIILLVTNSNTFKSLTPFLNPLSAFTSSSSPTTAAPFLNAIKTRRTYYALNKTLPVSNDHITKIVEESIQAVPSAFNSQSNRAVVLFGAEHDTLWDIVADVVKDRVSEDQWDSASQRITGFKAAAGTALLFVDEEVVDSLIANAPAYASHFPTWAEHSEGMLQLALWTALELEGLGANLQHYNPSIDARVAETWQVPASWRLRAQLVFGGRAGVPGEKTFRPIEEKLKVFGSPE</sequence>
<keyword evidence="7" id="KW-1133">Transmembrane helix</keyword>
<evidence type="ECO:0000313" key="10">
    <source>
        <dbReference type="Proteomes" id="UP000012174"/>
    </source>
</evidence>
<comment type="similarity">
    <text evidence="3">Belongs to the nitroreductase family.</text>
</comment>
<dbReference type="OMA" id="ANRRSYY"/>
<dbReference type="eggNOG" id="ENOG502RYI9">
    <property type="taxonomic scope" value="Eukaryota"/>
</dbReference>
<dbReference type="InterPro" id="IPR029479">
    <property type="entry name" value="Nitroreductase"/>
</dbReference>
<dbReference type="EMBL" id="KB706127">
    <property type="protein sequence ID" value="EMR69147.1"/>
    <property type="molecule type" value="Genomic_DNA"/>
</dbReference>
<dbReference type="GO" id="GO:0016491">
    <property type="term" value="F:oxidoreductase activity"/>
    <property type="evidence" value="ECO:0007669"/>
    <property type="project" value="UniProtKB-KW"/>
</dbReference>
<evidence type="ECO:0000313" key="9">
    <source>
        <dbReference type="EMBL" id="EMR69147.1"/>
    </source>
</evidence>
<dbReference type="Proteomes" id="UP000012174">
    <property type="component" value="Unassembled WGS sequence"/>
</dbReference>
<dbReference type="Pfam" id="PF00881">
    <property type="entry name" value="Nitroreductase"/>
    <property type="match status" value="1"/>
</dbReference>
<evidence type="ECO:0000256" key="6">
    <source>
        <dbReference type="ARBA" id="ARBA00023242"/>
    </source>
</evidence>
<keyword evidence="5" id="KW-0560">Oxidoreductase</keyword>
<keyword evidence="4" id="KW-0963">Cytoplasm</keyword>
<evidence type="ECO:0000256" key="7">
    <source>
        <dbReference type="SAM" id="Phobius"/>
    </source>
</evidence>
<dbReference type="PANTHER" id="PTHR43035:SF1">
    <property type="entry name" value="FATTY ACID REPRESSION MUTANT PROTEIN 2-RELATED"/>
    <property type="match status" value="1"/>
</dbReference>
<dbReference type="AlphaFoldDB" id="M7SY04"/>
<evidence type="ECO:0000256" key="4">
    <source>
        <dbReference type="ARBA" id="ARBA00022490"/>
    </source>
</evidence>
<dbReference type="GO" id="GO:0005737">
    <property type="term" value="C:cytoplasm"/>
    <property type="evidence" value="ECO:0007669"/>
    <property type="project" value="UniProtKB-SubCell"/>
</dbReference>
<dbReference type="HOGENOM" id="CLU_073125_0_0_1"/>
<evidence type="ECO:0000256" key="3">
    <source>
        <dbReference type="ARBA" id="ARBA00007118"/>
    </source>
</evidence>
<dbReference type="OrthoDB" id="2138173at2759"/>
<dbReference type="InterPro" id="IPR000415">
    <property type="entry name" value="Nitroreductase-like"/>
</dbReference>
<protein>
    <submittedName>
        <fullName evidence="9">Putative nitroreductase family protein</fullName>
    </submittedName>
</protein>
<comment type="subcellular location">
    <subcellularLocation>
        <location evidence="2">Cytoplasm</location>
    </subcellularLocation>
    <subcellularLocation>
        <location evidence="1">Nucleus</location>
    </subcellularLocation>
</comment>
<evidence type="ECO:0000256" key="2">
    <source>
        <dbReference type="ARBA" id="ARBA00004496"/>
    </source>
</evidence>
<keyword evidence="7" id="KW-0812">Transmembrane</keyword>
<proteinExistence type="inferred from homology"/>
<feature type="transmembrane region" description="Helical" evidence="7">
    <location>
        <begin position="7"/>
        <end position="26"/>
    </location>
</feature>
<keyword evidence="10" id="KW-1185">Reference proteome</keyword>
<organism evidence="9 10">
    <name type="scientific">Eutypa lata (strain UCR-EL1)</name>
    <name type="common">Grapevine dieback disease fungus</name>
    <name type="synonym">Eutypa armeniacae</name>
    <dbReference type="NCBI Taxonomy" id="1287681"/>
    <lineage>
        <taxon>Eukaryota</taxon>
        <taxon>Fungi</taxon>
        <taxon>Dikarya</taxon>
        <taxon>Ascomycota</taxon>
        <taxon>Pezizomycotina</taxon>
        <taxon>Sordariomycetes</taxon>
        <taxon>Xylariomycetidae</taxon>
        <taxon>Xylariales</taxon>
        <taxon>Diatrypaceae</taxon>
        <taxon>Eutypa</taxon>
    </lineage>
</organism>
<dbReference type="STRING" id="1287681.M7SY04"/>
<evidence type="ECO:0000259" key="8">
    <source>
        <dbReference type="Pfam" id="PF00881"/>
    </source>
</evidence>
<dbReference type="InterPro" id="IPR033877">
    <property type="entry name" value="Frm2/Hbn1"/>
</dbReference>
<dbReference type="PANTHER" id="PTHR43035">
    <property type="entry name" value="FATTY ACID REPRESSION MUTANT PROTEIN 2-RELATED"/>
    <property type="match status" value="1"/>
</dbReference>
<dbReference type="SUPFAM" id="SSF55469">
    <property type="entry name" value="FMN-dependent nitroreductase-like"/>
    <property type="match status" value="1"/>
</dbReference>
<dbReference type="KEGG" id="ela:UCREL1_3800"/>
<keyword evidence="6" id="KW-0539">Nucleus</keyword>
<dbReference type="GO" id="GO:0005634">
    <property type="term" value="C:nucleus"/>
    <property type="evidence" value="ECO:0007669"/>
    <property type="project" value="UniProtKB-SubCell"/>
</dbReference>
<keyword evidence="7" id="KW-0472">Membrane</keyword>
<gene>
    <name evidence="9" type="ORF">UCREL1_3800</name>
</gene>
<dbReference type="Gene3D" id="3.40.109.10">
    <property type="entry name" value="NADH Oxidase"/>
    <property type="match status" value="1"/>
</dbReference>
<dbReference type="FunFam" id="3.40.109.10:FF:000001">
    <property type="entry name" value="Nitroreductase family"/>
    <property type="match status" value="1"/>
</dbReference>
<dbReference type="CDD" id="cd02140">
    <property type="entry name" value="Frm2-like"/>
    <property type="match status" value="1"/>
</dbReference>
<name>M7SY04_EUTLA</name>
<feature type="domain" description="Nitroreductase" evidence="8">
    <location>
        <begin position="60"/>
        <end position="228"/>
    </location>
</feature>
<accession>M7SY04</accession>